<dbReference type="InterPro" id="IPR011009">
    <property type="entry name" value="Kinase-like_dom_sf"/>
</dbReference>
<dbReference type="GO" id="GO:0004674">
    <property type="term" value="F:protein serine/threonine kinase activity"/>
    <property type="evidence" value="ECO:0007669"/>
    <property type="project" value="TreeGrafter"/>
</dbReference>
<dbReference type="InterPro" id="IPR000719">
    <property type="entry name" value="Prot_kinase_dom"/>
</dbReference>
<dbReference type="SMART" id="SM00220">
    <property type="entry name" value="S_TKc"/>
    <property type="match status" value="1"/>
</dbReference>
<feature type="compositionally biased region" description="Basic and acidic residues" evidence="5">
    <location>
        <begin position="810"/>
        <end position="822"/>
    </location>
</feature>
<dbReference type="SUPFAM" id="SSF56112">
    <property type="entry name" value="Protein kinase-like (PK-like)"/>
    <property type="match status" value="1"/>
</dbReference>
<dbReference type="InterPro" id="IPR008271">
    <property type="entry name" value="Ser/Thr_kinase_AS"/>
</dbReference>
<keyword evidence="8" id="KW-1185">Reference proteome</keyword>
<dbReference type="PANTHER" id="PTHR22988:SF71">
    <property type="entry name" value="CITRON RHO-INTERACTING KINASE"/>
    <property type="match status" value="1"/>
</dbReference>
<name>A0A4S4L4P3_9AGAM</name>
<comment type="catalytic activity">
    <reaction evidence="4">
        <text>L-seryl-[protein] + ATP = O-phospho-L-seryl-[protein] + ADP + H(+)</text>
        <dbReference type="Rhea" id="RHEA:17989"/>
        <dbReference type="Rhea" id="RHEA-COMP:9863"/>
        <dbReference type="Rhea" id="RHEA-COMP:11604"/>
        <dbReference type="ChEBI" id="CHEBI:15378"/>
        <dbReference type="ChEBI" id="CHEBI:29999"/>
        <dbReference type="ChEBI" id="CHEBI:30616"/>
        <dbReference type="ChEBI" id="CHEBI:83421"/>
        <dbReference type="ChEBI" id="CHEBI:456216"/>
        <dbReference type="EC" id="2.7.11.1"/>
    </reaction>
</comment>
<dbReference type="Pfam" id="PF00069">
    <property type="entry name" value="Pkinase"/>
    <property type="match status" value="2"/>
</dbReference>
<dbReference type="GO" id="GO:0031032">
    <property type="term" value="P:actomyosin structure organization"/>
    <property type="evidence" value="ECO:0007669"/>
    <property type="project" value="TreeGrafter"/>
</dbReference>
<dbReference type="Proteomes" id="UP000308199">
    <property type="component" value="Unassembled WGS sequence"/>
</dbReference>
<dbReference type="GO" id="GO:0005524">
    <property type="term" value="F:ATP binding"/>
    <property type="evidence" value="ECO:0007669"/>
    <property type="project" value="InterPro"/>
</dbReference>
<dbReference type="GO" id="GO:0005856">
    <property type="term" value="C:cytoskeleton"/>
    <property type="evidence" value="ECO:0007669"/>
    <property type="project" value="TreeGrafter"/>
</dbReference>
<feature type="region of interest" description="Disordered" evidence="5">
    <location>
        <begin position="673"/>
        <end position="718"/>
    </location>
</feature>
<proteinExistence type="inferred from homology"/>
<evidence type="ECO:0000256" key="1">
    <source>
        <dbReference type="ARBA" id="ARBA00022553"/>
    </source>
</evidence>
<evidence type="ECO:0000256" key="5">
    <source>
        <dbReference type="SAM" id="MobiDB-lite"/>
    </source>
</evidence>
<keyword evidence="1" id="KW-0597">Phosphoprotein</keyword>
<protein>
    <recommendedName>
        <fullName evidence="6">Protein kinase domain-containing protein</fullName>
    </recommendedName>
</protein>
<feature type="region of interest" description="Disordered" evidence="5">
    <location>
        <begin position="781"/>
        <end position="869"/>
    </location>
</feature>
<feature type="domain" description="Protein kinase" evidence="6">
    <location>
        <begin position="1"/>
        <end position="358"/>
    </location>
</feature>
<evidence type="ECO:0000256" key="4">
    <source>
        <dbReference type="ARBA" id="ARBA00048679"/>
    </source>
</evidence>
<dbReference type="PANTHER" id="PTHR22988">
    <property type="entry name" value="MYOTONIC DYSTROPHY S/T KINASE-RELATED"/>
    <property type="match status" value="1"/>
</dbReference>
<comment type="caution">
    <text evidence="7">The sequence shown here is derived from an EMBL/GenBank/DDBJ whole genome shotgun (WGS) entry which is preliminary data.</text>
</comment>
<dbReference type="InterPro" id="IPR050839">
    <property type="entry name" value="Rho-assoc_Ser/Thr_Kinase"/>
</dbReference>
<feature type="compositionally biased region" description="Polar residues" evidence="5">
    <location>
        <begin position="852"/>
        <end position="862"/>
    </location>
</feature>
<dbReference type="GO" id="GO:0005737">
    <property type="term" value="C:cytoplasm"/>
    <property type="evidence" value="ECO:0007669"/>
    <property type="project" value="TreeGrafter"/>
</dbReference>
<dbReference type="PROSITE" id="PS50011">
    <property type="entry name" value="PROTEIN_KINASE_DOM"/>
    <property type="match status" value="1"/>
</dbReference>
<feature type="compositionally biased region" description="Low complexity" evidence="5">
    <location>
        <begin position="699"/>
        <end position="712"/>
    </location>
</feature>
<evidence type="ECO:0000313" key="7">
    <source>
        <dbReference type="EMBL" id="THH05678.1"/>
    </source>
</evidence>
<comment type="catalytic activity">
    <reaction evidence="3">
        <text>L-threonyl-[protein] + ATP = O-phospho-L-threonyl-[protein] + ADP + H(+)</text>
        <dbReference type="Rhea" id="RHEA:46608"/>
        <dbReference type="Rhea" id="RHEA-COMP:11060"/>
        <dbReference type="Rhea" id="RHEA-COMP:11605"/>
        <dbReference type="ChEBI" id="CHEBI:15378"/>
        <dbReference type="ChEBI" id="CHEBI:30013"/>
        <dbReference type="ChEBI" id="CHEBI:30616"/>
        <dbReference type="ChEBI" id="CHEBI:61977"/>
        <dbReference type="ChEBI" id="CHEBI:456216"/>
        <dbReference type="EC" id="2.7.11.1"/>
    </reaction>
</comment>
<evidence type="ECO:0000259" key="6">
    <source>
        <dbReference type="PROSITE" id="PS50011"/>
    </source>
</evidence>
<evidence type="ECO:0000313" key="8">
    <source>
        <dbReference type="Proteomes" id="UP000308199"/>
    </source>
</evidence>
<reference evidence="7 8" key="1">
    <citation type="submission" date="2019-02" db="EMBL/GenBank/DDBJ databases">
        <title>Genome sequencing of the rare red list fungi Phellinidium pouzarii.</title>
        <authorList>
            <person name="Buettner E."/>
            <person name="Kellner H."/>
        </authorList>
    </citation>
    <scope>NUCLEOTIDE SEQUENCE [LARGE SCALE GENOMIC DNA]</scope>
    <source>
        <strain evidence="7 8">DSM 108285</strain>
    </source>
</reference>
<dbReference type="Gene3D" id="1.10.510.10">
    <property type="entry name" value="Transferase(Phosphotransferase) domain 1"/>
    <property type="match status" value="2"/>
</dbReference>
<accession>A0A4S4L4P3</accession>
<organism evidence="7 8">
    <name type="scientific">Phellinidium pouzarii</name>
    <dbReference type="NCBI Taxonomy" id="167371"/>
    <lineage>
        <taxon>Eukaryota</taxon>
        <taxon>Fungi</taxon>
        <taxon>Dikarya</taxon>
        <taxon>Basidiomycota</taxon>
        <taxon>Agaricomycotina</taxon>
        <taxon>Agaricomycetes</taxon>
        <taxon>Hymenochaetales</taxon>
        <taxon>Hymenochaetaceae</taxon>
        <taxon>Phellinidium</taxon>
    </lineage>
</organism>
<evidence type="ECO:0000256" key="2">
    <source>
        <dbReference type="ARBA" id="ARBA00038271"/>
    </source>
</evidence>
<dbReference type="OrthoDB" id="3359639at2759"/>
<dbReference type="PROSITE" id="PS00108">
    <property type="entry name" value="PROTEIN_KINASE_ST"/>
    <property type="match status" value="1"/>
</dbReference>
<comment type="similarity">
    <text evidence="2">Belongs to the protein kinase superfamily. STE Ser/Thr protein kinase family. COT1 subfamily.</text>
</comment>
<dbReference type="EMBL" id="SGPK01000244">
    <property type="protein sequence ID" value="THH05678.1"/>
    <property type="molecule type" value="Genomic_DNA"/>
</dbReference>
<evidence type="ECO:0000256" key="3">
    <source>
        <dbReference type="ARBA" id="ARBA00047899"/>
    </source>
</evidence>
<feature type="region of interest" description="Disordered" evidence="5">
    <location>
        <begin position="487"/>
        <end position="530"/>
    </location>
</feature>
<dbReference type="AlphaFoldDB" id="A0A4S4L4P3"/>
<gene>
    <name evidence="7" type="ORF">EW145_g4616</name>
</gene>
<sequence>MSKPSPTAWYQRKSQIQTLLGCNGNDEEEGIALDRLLHGQAVIGKTQKSSQLDKLRFSDKDLDSFGQLAEAQFGQVELTERHILLLALKSGIPSSTKVVDPVVWTPRILCAYQCSSFLNIVMEYAAGGSLWDVLESSGTGRLMSADLGWWAPQCVAALGWLHSHCGFAHRDVKPHNFVLRPDARLLLIDFGSAAPLLSPGPDGAQCIPREFCLVPCGTCDYISPEILQAHEEALVALEMSDNEDGGAGSDDEDFNMNNSRKGNINKKIVQDSTGYGRETDWWSLGAMLYELAFGVAPFFANDIRQTYSRIMHHETSLKFDRNVPVDATLVSLIKDLLTHHEVRLGRQSVNEIKSHAYFKDVNWTTLHKSRVACRSAPSDLLLPQFTYTTPLVPLPVEEENTENSADASKPFAFSALFQSSVSSRPTASPGLSYLQNTMSTPAFGRRSLSRSGNSGSGSAQKSIASFIGFSWGPPKYAFDDATRVVPAEPPSASPGLFSSKEPSVSADPSTHVHPLITPMRPTHSSSGVVPPSTVRVASVRRSAQARPVSDREAMRLLVDCVGMSARKRVLESGKKPKVLLPHFGIAPTPSDVAGVKGERAELGMGRPRAMSYSRSTPRSSAVRKELRFDDTTTQIIEMEPNASYTNTFSSNTNTGTGSSLSANVLSVSVPLQHMPCSGSDASMSSETEGPLSPSPSPRPGSAMSMLSMSRRSTTPTVSSANVIGAGLARSNSEPPELRIRPRASSVGENEQGLKFIKQSARNFATVTKGEAPRRARFADMLVQTPEAPRDRVPPTPHPRRNLPASIIESPEARPRSHGEKINVHPRIQRKRLNGRKNLDPLPVEEKSRRQGRNWSGSDSESTGNRKKRI</sequence>